<organism evidence="2">
    <name type="scientific">Anguilla anguilla</name>
    <name type="common">European freshwater eel</name>
    <name type="synonym">Muraena anguilla</name>
    <dbReference type="NCBI Taxonomy" id="7936"/>
    <lineage>
        <taxon>Eukaryota</taxon>
        <taxon>Metazoa</taxon>
        <taxon>Chordata</taxon>
        <taxon>Craniata</taxon>
        <taxon>Vertebrata</taxon>
        <taxon>Euteleostomi</taxon>
        <taxon>Actinopterygii</taxon>
        <taxon>Neopterygii</taxon>
        <taxon>Teleostei</taxon>
        <taxon>Anguilliformes</taxon>
        <taxon>Anguillidae</taxon>
        <taxon>Anguilla</taxon>
    </lineage>
</organism>
<sequence>MHPLSPPLTPPRPASPLLFYNYRVFFFVFFSVVICTFLFFYTIFLEDVHSKHYLTK</sequence>
<evidence type="ECO:0000256" key="1">
    <source>
        <dbReference type="SAM" id="Phobius"/>
    </source>
</evidence>
<proteinExistence type="predicted"/>
<dbReference type="EMBL" id="GBXM01052958">
    <property type="protein sequence ID" value="JAH55619.1"/>
    <property type="molecule type" value="Transcribed_RNA"/>
</dbReference>
<accession>A0A0E9TPG4</accession>
<reference evidence="2" key="2">
    <citation type="journal article" date="2015" name="Fish Shellfish Immunol.">
        <title>Early steps in the European eel (Anguilla anguilla)-Vibrio vulnificus interaction in the gills: Role of the RtxA13 toxin.</title>
        <authorList>
            <person name="Callol A."/>
            <person name="Pajuelo D."/>
            <person name="Ebbesson L."/>
            <person name="Teles M."/>
            <person name="MacKenzie S."/>
            <person name="Amaro C."/>
        </authorList>
    </citation>
    <scope>NUCLEOTIDE SEQUENCE</scope>
</reference>
<keyword evidence="1" id="KW-0472">Membrane</keyword>
<reference evidence="2" key="1">
    <citation type="submission" date="2014-11" db="EMBL/GenBank/DDBJ databases">
        <authorList>
            <person name="Amaro Gonzalez C."/>
        </authorList>
    </citation>
    <scope>NUCLEOTIDE SEQUENCE</scope>
</reference>
<keyword evidence="1" id="KW-1133">Transmembrane helix</keyword>
<dbReference type="AlphaFoldDB" id="A0A0E9TPG4"/>
<evidence type="ECO:0000313" key="2">
    <source>
        <dbReference type="EMBL" id="JAH55619.1"/>
    </source>
</evidence>
<feature type="transmembrane region" description="Helical" evidence="1">
    <location>
        <begin position="20"/>
        <end position="44"/>
    </location>
</feature>
<name>A0A0E9TPG4_ANGAN</name>
<keyword evidence="1" id="KW-0812">Transmembrane</keyword>
<protein>
    <submittedName>
        <fullName evidence="2">Uncharacterized protein</fullName>
    </submittedName>
</protein>